<dbReference type="Gene3D" id="2.60.120.1440">
    <property type="match status" value="1"/>
</dbReference>
<feature type="domain" description="FecR protein" evidence="2">
    <location>
        <begin position="120"/>
        <end position="210"/>
    </location>
</feature>
<reference evidence="4" key="2">
    <citation type="submission" date="2020-09" db="EMBL/GenBank/DDBJ databases">
        <authorList>
            <person name="Kittiwongwattana C."/>
        </authorList>
    </citation>
    <scope>NUCLEOTIDE SEQUENCE</scope>
    <source>
        <strain evidence="4">1310</strain>
    </source>
</reference>
<dbReference type="KEGG" id="coy:HF329_14900"/>
<evidence type="ECO:0000313" key="5">
    <source>
        <dbReference type="EMBL" id="QJB39018.1"/>
    </source>
</evidence>
<dbReference type="InterPro" id="IPR006860">
    <property type="entry name" value="FecR"/>
</dbReference>
<dbReference type="InterPro" id="IPR012373">
    <property type="entry name" value="Ferrdict_sens_TM"/>
</dbReference>
<dbReference type="RefSeq" id="WP_168804834.1">
    <property type="nucleotide sequence ID" value="NZ_CP051204.2"/>
</dbReference>
<dbReference type="InterPro" id="IPR032508">
    <property type="entry name" value="FecR_C"/>
</dbReference>
<keyword evidence="1" id="KW-0812">Transmembrane</keyword>
<evidence type="ECO:0000313" key="6">
    <source>
        <dbReference type="Proteomes" id="UP000502421"/>
    </source>
</evidence>
<keyword evidence="1" id="KW-0472">Membrane</keyword>
<dbReference type="EMBL" id="CP051205">
    <property type="protein sequence ID" value="QJB32543.1"/>
    <property type="molecule type" value="Genomic_DNA"/>
</dbReference>
<sequence length="324" mass="36003">MNKRELLELLQKEVQGNCSPEEMARLDAWYASFDHRAKPAFSNEAEAELVRARLRDRIYRQITADMPDLPAPVQPRKIGLFFRIAAAVLVLLGLAGAVYFFRPHKTAPPQAATLLSSASPTGKLLKVTLTDGSEVWLNAGSTLSYPAAFNGPCRDVYLKGEAFFEVATLPQQPFVVHTDTISTVVLGTSFNIKAYPELGNIRISVATGKVGVVSGGNTLATLSQDQQLTYDKPQHTWLTETKEAGSANAWKEGRIHLDGVSFDELAAILEHNFGHRLQTGRTDIRKVRFSMNIITSHQIEDVMRIVCGMTQSRYRIREQVITIY</sequence>
<dbReference type="Pfam" id="PF04773">
    <property type="entry name" value="FecR"/>
    <property type="match status" value="1"/>
</dbReference>
<protein>
    <submittedName>
        <fullName evidence="4">FecR domain-containing protein</fullName>
    </submittedName>
</protein>
<dbReference type="PIRSF" id="PIRSF018266">
    <property type="entry name" value="FecR"/>
    <property type="match status" value="1"/>
</dbReference>
<accession>A0AAE6ZGF8</accession>
<gene>
    <name evidence="5" type="ORF">HF324_14555</name>
    <name evidence="4" type="ORF">HF329_14900</name>
</gene>
<dbReference type="PANTHER" id="PTHR30273:SF2">
    <property type="entry name" value="PROTEIN FECR"/>
    <property type="match status" value="1"/>
</dbReference>
<evidence type="ECO:0000256" key="1">
    <source>
        <dbReference type="SAM" id="Phobius"/>
    </source>
</evidence>
<evidence type="ECO:0000259" key="3">
    <source>
        <dbReference type="Pfam" id="PF16344"/>
    </source>
</evidence>
<evidence type="ECO:0000313" key="4">
    <source>
        <dbReference type="EMBL" id="QJB32543.1"/>
    </source>
</evidence>
<feature type="domain" description="Protein FecR C-terminal" evidence="3">
    <location>
        <begin position="255"/>
        <end position="323"/>
    </location>
</feature>
<dbReference type="EMBL" id="CP051204">
    <property type="protein sequence ID" value="QJB39018.1"/>
    <property type="molecule type" value="Genomic_DNA"/>
</dbReference>
<dbReference type="GO" id="GO:0016989">
    <property type="term" value="F:sigma factor antagonist activity"/>
    <property type="evidence" value="ECO:0007669"/>
    <property type="project" value="TreeGrafter"/>
</dbReference>
<evidence type="ECO:0000313" key="7">
    <source>
        <dbReference type="Proteomes" id="UP000503144"/>
    </source>
</evidence>
<feature type="transmembrane region" description="Helical" evidence="1">
    <location>
        <begin position="80"/>
        <end position="101"/>
    </location>
</feature>
<reference evidence="6" key="1">
    <citation type="submission" date="2020-04" db="EMBL/GenBank/DDBJ databases">
        <authorList>
            <person name="Kittiwongwattana C."/>
        </authorList>
    </citation>
    <scope>NUCLEOTIDE SEQUENCE [LARGE SCALE GENOMIC DNA]</scope>
    <source>
        <strain evidence="5">1303</strain>
        <strain evidence="6">1310</strain>
    </source>
</reference>
<dbReference type="Proteomes" id="UP000503144">
    <property type="component" value="Chromosome"/>
</dbReference>
<name>A0AAE6ZGF8_9BACT</name>
<dbReference type="Proteomes" id="UP000502421">
    <property type="component" value="Chromosome"/>
</dbReference>
<evidence type="ECO:0000259" key="2">
    <source>
        <dbReference type="Pfam" id="PF04773"/>
    </source>
</evidence>
<dbReference type="Gene3D" id="3.55.50.30">
    <property type="match status" value="1"/>
</dbReference>
<organism evidence="4 6">
    <name type="scientific">Chitinophaga oryzae</name>
    <dbReference type="NCBI Taxonomy" id="2725414"/>
    <lineage>
        <taxon>Bacteria</taxon>
        <taxon>Pseudomonadati</taxon>
        <taxon>Bacteroidota</taxon>
        <taxon>Chitinophagia</taxon>
        <taxon>Chitinophagales</taxon>
        <taxon>Chitinophagaceae</taxon>
        <taxon>Chitinophaga</taxon>
    </lineage>
</organism>
<proteinExistence type="predicted"/>
<dbReference type="AlphaFoldDB" id="A0AAE6ZGF8"/>
<dbReference type="PANTHER" id="PTHR30273">
    <property type="entry name" value="PERIPLASMIC SIGNAL SENSOR AND SIGMA FACTOR ACTIVATOR FECR-RELATED"/>
    <property type="match status" value="1"/>
</dbReference>
<keyword evidence="7" id="KW-1185">Reference proteome</keyword>
<keyword evidence="1" id="KW-1133">Transmembrane helix</keyword>
<dbReference type="Pfam" id="PF16344">
    <property type="entry name" value="FecR_C"/>
    <property type="match status" value="1"/>
</dbReference>